<dbReference type="Pfam" id="PF22725">
    <property type="entry name" value="GFO_IDH_MocA_C3"/>
    <property type="match status" value="1"/>
</dbReference>
<dbReference type="PANTHER" id="PTHR43708:SF3">
    <property type="entry name" value="OXIDOREDUCTASE"/>
    <property type="match status" value="1"/>
</dbReference>
<dbReference type="EMBL" id="FCOA02000029">
    <property type="protein sequence ID" value="SAK86366.1"/>
    <property type="molecule type" value="Genomic_DNA"/>
</dbReference>
<dbReference type="STRING" id="1777140.AWB79_06057"/>
<dbReference type="InterPro" id="IPR055170">
    <property type="entry name" value="GFO_IDH_MocA-like_dom"/>
</dbReference>
<dbReference type="InterPro" id="IPR000683">
    <property type="entry name" value="Gfo/Idh/MocA-like_OxRdtase_N"/>
</dbReference>
<dbReference type="PANTHER" id="PTHR43708">
    <property type="entry name" value="CONSERVED EXPRESSED OXIDOREDUCTASE (EUROFUNG)"/>
    <property type="match status" value="1"/>
</dbReference>
<dbReference type="SUPFAM" id="SSF51735">
    <property type="entry name" value="NAD(P)-binding Rossmann-fold domains"/>
    <property type="match status" value="1"/>
</dbReference>
<dbReference type="RefSeq" id="WP_061171096.1">
    <property type="nucleotide sequence ID" value="NZ_FCOA02000029.1"/>
</dbReference>
<name>A0A158CWR2_9BURK</name>
<dbReference type="Proteomes" id="UP000054851">
    <property type="component" value="Unassembled WGS sequence"/>
</dbReference>
<comment type="caution">
    <text evidence="3">The sequence shown here is derived from an EMBL/GenBank/DDBJ whole genome shotgun (WGS) entry which is preliminary data.</text>
</comment>
<evidence type="ECO:0000259" key="1">
    <source>
        <dbReference type="Pfam" id="PF01408"/>
    </source>
</evidence>
<accession>A0A158CWR2</accession>
<dbReference type="InterPro" id="IPR036291">
    <property type="entry name" value="NAD(P)-bd_dom_sf"/>
</dbReference>
<gene>
    <name evidence="3" type="ORF">AWB79_06057</name>
</gene>
<keyword evidence="4" id="KW-1185">Reference proteome</keyword>
<dbReference type="OrthoDB" id="9801953at2"/>
<sequence>MQGIPRKLRMAMVGGGPGSFIGPVHRMAAELDAQIELVAGAFSSDARRSLEAAAGYGIDPSRAYPHYEALLAAERDREDAADFVAVVTPNHLHFPVAAAAIQSGYHVISDKPATTTLQEAQALAELVARHQQLYALTYTYTGYPMIRQARAMCMNGELGQIRKVVVEYVQGWLSKPLETSDQKQAKWRTDPAQAGAGGCIGDIGVHAFNLLEFVTGERVVKLCADLSSIVSGRQLDDDCNVLVRLRNGAPGVIQTTQIAAGERNGLTIRVFGERGSLRWEQERPNVLNVSWADHAAQMLHAGSSYLEPTACGSSRLPSGHPEGYIEAFANLYREFAACVRAKWSGETRTHDLINGIDKGVRSMRFVETAVTASREGRGWVHIA</sequence>
<dbReference type="InterPro" id="IPR051317">
    <property type="entry name" value="Gfo/Idh/MocA_oxidoreduct"/>
</dbReference>
<evidence type="ECO:0000259" key="2">
    <source>
        <dbReference type="Pfam" id="PF22725"/>
    </source>
</evidence>
<dbReference type="Pfam" id="PF01408">
    <property type="entry name" value="GFO_IDH_MocA"/>
    <property type="match status" value="1"/>
</dbReference>
<dbReference type="GO" id="GO:0000166">
    <property type="term" value="F:nucleotide binding"/>
    <property type="evidence" value="ECO:0007669"/>
    <property type="project" value="InterPro"/>
</dbReference>
<feature type="domain" description="GFO/IDH/MocA-like oxidoreductase" evidence="2">
    <location>
        <begin position="146"/>
        <end position="278"/>
    </location>
</feature>
<organism evidence="3 4">
    <name type="scientific">Caballeronia hypogeia</name>
    <dbReference type="NCBI Taxonomy" id="1777140"/>
    <lineage>
        <taxon>Bacteria</taxon>
        <taxon>Pseudomonadati</taxon>
        <taxon>Pseudomonadota</taxon>
        <taxon>Betaproteobacteria</taxon>
        <taxon>Burkholderiales</taxon>
        <taxon>Burkholderiaceae</taxon>
        <taxon>Caballeronia</taxon>
    </lineage>
</organism>
<dbReference type="AlphaFoldDB" id="A0A158CWR2"/>
<dbReference type="Gene3D" id="3.30.360.10">
    <property type="entry name" value="Dihydrodipicolinate Reductase, domain 2"/>
    <property type="match status" value="1"/>
</dbReference>
<reference evidence="3" key="1">
    <citation type="submission" date="2016-01" db="EMBL/GenBank/DDBJ databases">
        <authorList>
            <person name="Peeters C."/>
        </authorList>
    </citation>
    <scope>NUCLEOTIDE SEQUENCE</scope>
    <source>
        <strain evidence="3">LMG 29322</strain>
    </source>
</reference>
<feature type="domain" description="Gfo/Idh/MocA-like oxidoreductase N-terminal" evidence="1">
    <location>
        <begin position="9"/>
        <end position="136"/>
    </location>
</feature>
<proteinExistence type="predicted"/>
<evidence type="ECO:0000313" key="4">
    <source>
        <dbReference type="Proteomes" id="UP000054851"/>
    </source>
</evidence>
<protein>
    <submittedName>
        <fullName evidence="3">Oxidoreductase domain-containing protein</fullName>
    </submittedName>
</protein>
<dbReference type="Gene3D" id="3.40.50.720">
    <property type="entry name" value="NAD(P)-binding Rossmann-like Domain"/>
    <property type="match status" value="1"/>
</dbReference>
<dbReference type="SUPFAM" id="SSF55347">
    <property type="entry name" value="Glyceraldehyde-3-phosphate dehydrogenase-like, C-terminal domain"/>
    <property type="match status" value="1"/>
</dbReference>
<evidence type="ECO:0000313" key="3">
    <source>
        <dbReference type="EMBL" id="SAK86366.1"/>
    </source>
</evidence>